<proteinExistence type="inferred from homology"/>
<evidence type="ECO:0000256" key="3">
    <source>
        <dbReference type="ARBA" id="ARBA00022989"/>
    </source>
</evidence>
<feature type="transmembrane region" description="Helical" evidence="6">
    <location>
        <begin position="6"/>
        <end position="29"/>
    </location>
</feature>
<dbReference type="Proteomes" id="UP000264541">
    <property type="component" value="Unassembled WGS sequence"/>
</dbReference>
<dbReference type="GO" id="GO:0016020">
    <property type="term" value="C:membrane"/>
    <property type="evidence" value="ECO:0007669"/>
    <property type="project" value="UniProtKB-SubCell"/>
</dbReference>
<feature type="transmembrane region" description="Helical" evidence="6">
    <location>
        <begin position="75"/>
        <end position="93"/>
    </location>
</feature>
<dbReference type="RefSeq" id="WP_117325932.1">
    <property type="nucleotide sequence ID" value="NZ_QVTE01000016.1"/>
</dbReference>
<evidence type="ECO:0000256" key="6">
    <source>
        <dbReference type="SAM" id="Phobius"/>
    </source>
</evidence>
<reference evidence="7 8" key="1">
    <citation type="submission" date="2018-08" db="EMBL/GenBank/DDBJ databases">
        <title>Bacillus chawlae sp. nov., Bacillus glennii sp. nov., and Bacillus saganii sp. nov. Isolated from the Vehicle Assembly Building at Kennedy Space Center where the Viking Spacecraft were Assembled.</title>
        <authorList>
            <person name="Seuylemezian A."/>
            <person name="Vaishampayan P."/>
        </authorList>
    </citation>
    <scope>NUCLEOTIDE SEQUENCE [LARGE SCALE GENOMIC DNA]</scope>
    <source>
        <strain evidence="7 8">V47-23a</strain>
    </source>
</reference>
<evidence type="ECO:0000313" key="7">
    <source>
        <dbReference type="EMBL" id="RFU70349.1"/>
    </source>
</evidence>
<name>A0A372LQ54_9BACI</name>
<dbReference type="NCBIfam" id="TIGR01593">
    <property type="entry name" value="holin_tox_secr"/>
    <property type="match status" value="1"/>
</dbReference>
<organism evidence="7 8">
    <name type="scientific">Peribacillus saganii</name>
    <dbReference type="NCBI Taxonomy" id="2303992"/>
    <lineage>
        <taxon>Bacteria</taxon>
        <taxon>Bacillati</taxon>
        <taxon>Bacillota</taxon>
        <taxon>Bacilli</taxon>
        <taxon>Bacillales</taxon>
        <taxon>Bacillaceae</taxon>
        <taxon>Peribacillus</taxon>
    </lineage>
</organism>
<evidence type="ECO:0000256" key="5">
    <source>
        <dbReference type="ARBA" id="ARBA00023600"/>
    </source>
</evidence>
<dbReference type="InterPro" id="IPR006480">
    <property type="entry name" value="Phage_holin_4_1"/>
</dbReference>
<keyword evidence="2 6" id="KW-0812">Transmembrane</keyword>
<dbReference type="AlphaFoldDB" id="A0A372LQ54"/>
<gene>
    <name evidence="7" type="ORF">D0469_07040</name>
</gene>
<comment type="caution">
    <text evidence="7">The sequence shown here is derived from an EMBL/GenBank/DDBJ whole genome shotgun (WGS) entry which is preliminary data.</text>
</comment>
<feature type="transmembrane region" description="Helical" evidence="6">
    <location>
        <begin position="50"/>
        <end position="69"/>
    </location>
</feature>
<comment type="subcellular location">
    <subcellularLocation>
        <location evidence="1">Membrane</location>
        <topology evidence="1">Multi-pass membrane protein</topology>
    </subcellularLocation>
</comment>
<evidence type="ECO:0000256" key="2">
    <source>
        <dbReference type="ARBA" id="ARBA00022692"/>
    </source>
</evidence>
<comment type="similarity">
    <text evidence="5">Belongs to the bacteriophage holin family. Cp-1 holin subfamily.</text>
</comment>
<evidence type="ECO:0000256" key="4">
    <source>
        <dbReference type="ARBA" id="ARBA00023136"/>
    </source>
</evidence>
<keyword evidence="4 6" id="KW-0472">Membrane</keyword>
<protein>
    <submittedName>
        <fullName evidence="7">Holin</fullName>
    </submittedName>
</protein>
<evidence type="ECO:0000313" key="8">
    <source>
        <dbReference type="Proteomes" id="UP000264541"/>
    </source>
</evidence>
<dbReference type="Pfam" id="PF05105">
    <property type="entry name" value="Phage_holin_4_1"/>
    <property type="match status" value="1"/>
</dbReference>
<dbReference type="OrthoDB" id="88184at2"/>
<keyword evidence="8" id="KW-1185">Reference proteome</keyword>
<dbReference type="EMBL" id="QVTE01000016">
    <property type="protein sequence ID" value="RFU70349.1"/>
    <property type="molecule type" value="Genomic_DNA"/>
</dbReference>
<accession>A0A372LQ54</accession>
<evidence type="ECO:0000256" key="1">
    <source>
        <dbReference type="ARBA" id="ARBA00004141"/>
    </source>
</evidence>
<sequence length="127" mass="14224">MDLQLVHSYLFGSVKYIDLLLVLMVVDLVMGTLKAIKNGRLRSLTLYLGYARKIGTFCVIIVANIIDIILDLNGIVAYGTVLFYGYYEILSILENCGQLGMKIPPIIADKLQVLQPTEKKVDDKNEN</sequence>
<keyword evidence="3 6" id="KW-1133">Transmembrane helix</keyword>